<dbReference type="EMBL" id="JACEIO010000008">
    <property type="protein sequence ID" value="MBA4536557.1"/>
    <property type="molecule type" value="Genomic_DNA"/>
</dbReference>
<dbReference type="RefSeq" id="WP_163240807.1">
    <property type="nucleotide sequence ID" value="NZ_JAAIWN010000008.1"/>
</dbReference>
<dbReference type="AlphaFoldDB" id="A0A6B3W012"/>
<reference evidence="3 4" key="1">
    <citation type="submission" date="2020-02" db="EMBL/GenBank/DDBJ databases">
        <title>Bacillus aquiflavi sp. nov., isolated from yellow water of strong flavor Chinese baijiu in Yibin region of China.</title>
        <authorList>
            <person name="Xie J."/>
        </authorList>
    </citation>
    <scope>NUCLEOTIDE SEQUENCE [LARGE SCALE GENOMIC DNA]</scope>
    <source>
        <strain evidence="3 4">3H-10</strain>
    </source>
</reference>
<dbReference type="InterPro" id="IPR050266">
    <property type="entry name" value="AB_hydrolase_sf"/>
</dbReference>
<feature type="domain" description="AB hydrolase-1" evidence="1">
    <location>
        <begin position="15"/>
        <end position="232"/>
    </location>
</feature>
<evidence type="ECO:0000313" key="4">
    <source>
        <dbReference type="Proteomes" id="UP000472971"/>
    </source>
</evidence>
<sequence>MHYQEYGKENASFMLFLHGGGVSSWMWDKQIEYFTHYHCVVPDLPEQGRSINTNFSIKNSAEKLIKLIEEKAKGKKVIVIGFSLGAQITIQMLSIKSDLIDYAMINSPLVRPIQFAKKLIRPFVKLAFPLIKNKTFSKVQAKTLYINQDYFATYYQESCRMQLETLVKILEENMSFKIPNDFKQAKGNILITVGEKEKNIMKKSAIDLVKNNPNCQAVIIPNVGHGVPMAKPNIFNQMIEAWINEGIILEGKVIKC</sequence>
<protein>
    <submittedName>
        <fullName evidence="3">Alpha/beta hydrolase</fullName>
    </submittedName>
</protein>
<evidence type="ECO:0000313" key="3">
    <source>
        <dbReference type="EMBL" id="NEY80924.1"/>
    </source>
</evidence>
<dbReference type="Proteomes" id="UP000570010">
    <property type="component" value="Unassembled WGS sequence"/>
</dbReference>
<dbReference type="Gene3D" id="3.40.50.1820">
    <property type="entry name" value="alpha/beta hydrolase"/>
    <property type="match status" value="1"/>
</dbReference>
<dbReference type="InterPro" id="IPR029058">
    <property type="entry name" value="AB_hydrolase_fold"/>
</dbReference>
<accession>A0A6B3W012</accession>
<keyword evidence="3" id="KW-0378">Hydrolase</keyword>
<dbReference type="EMBL" id="JAAIWN010000008">
    <property type="protein sequence ID" value="NEY80924.1"/>
    <property type="molecule type" value="Genomic_DNA"/>
</dbReference>
<dbReference type="PANTHER" id="PTHR43798">
    <property type="entry name" value="MONOACYLGLYCEROL LIPASE"/>
    <property type="match status" value="1"/>
</dbReference>
<comment type="caution">
    <text evidence="3">The sequence shown here is derived from an EMBL/GenBank/DDBJ whole genome shotgun (WGS) entry which is preliminary data.</text>
</comment>
<dbReference type="Proteomes" id="UP000472971">
    <property type="component" value="Unassembled WGS sequence"/>
</dbReference>
<reference evidence="2 5" key="2">
    <citation type="submission" date="2020-07" db="EMBL/GenBank/DDBJ databases">
        <authorList>
            <person name="Feng H."/>
        </authorList>
    </citation>
    <scope>NUCLEOTIDE SEQUENCE [LARGE SCALE GENOMIC DNA]</scope>
    <source>
        <strain evidence="5">s-12</strain>
        <strain evidence="2">S-12</strain>
    </source>
</reference>
<organism evidence="3 4">
    <name type="scientific">Bacillus aquiflavi</name>
    <dbReference type="NCBI Taxonomy" id="2672567"/>
    <lineage>
        <taxon>Bacteria</taxon>
        <taxon>Bacillati</taxon>
        <taxon>Bacillota</taxon>
        <taxon>Bacilli</taxon>
        <taxon>Bacillales</taxon>
        <taxon>Bacillaceae</taxon>
        <taxon>Bacillus</taxon>
    </lineage>
</organism>
<proteinExistence type="predicted"/>
<dbReference type="GO" id="GO:0016787">
    <property type="term" value="F:hydrolase activity"/>
    <property type="evidence" value="ECO:0007669"/>
    <property type="project" value="UniProtKB-KW"/>
</dbReference>
<evidence type="ECO:0000313" key="2">
    <source>
        <dbReference type="EMBL" id="MBA4536557.1"/>
    </source>
</evidence>
<name>A0A6B3W012_9BACI</name>
<evidence type="ECO:0000313" key="5">
    <source>
        <dbReference type="Proteomes" id="UP000570010"/>
    </source>
</evidence>
<dbReference type="InterPro" id="IPR000073">
    <property type="entry name" value="AB_hydrolase_1"/>
</dbReference>
<dbReference type="SUPFAM" id="SSF53474">
    <property type="entry name" value="alpha/beta-Hydrolases"/>
    <property type="match status" value="1"/>
</dbReference>
<gene>
    <name evidence="3" type="ORF">G4D64_05140</name>
    <name evidence="2" type="ORF">H1Z61_05180</name>
</gene>
<keyword evidence="4" id="KW-1185">Reference proteome</keyword>
<evidence type="ECO:0000259" key="1">
    <source>
        <dbReference type="Pfam" id="PF12697"/>
    </source>
</evidence>
<dbReference type="Pfam" id="PF12697">
    <property type="entry name" value="Abhydrolase_6"/>
    <property type="match status" value="1"/>
</dbReference>